<feature type="compositionally biased region" description="Acidic residues" evidence="3">
    <location>
        <begin position="103"/>
        <end position="115"/>
    </location>
</feature>
<dbReference type="Proteomes" id="UP000619743">
    <property type="component" value="Unassembled WGS sequence"/>
</dbReference>
<gene>
    <name evidence="4" type="ORF">GCM10011369_09180</name>
</gene>
<dbReference type="EMBL" id="BMDX01000003">
    <property type="protein sequence ID" value="GGA69685.1"/>
    <property type="molecule type" value="Genomic_DNA"/>
</dbReference>
<dbReference type="Pfam" id="PF04219">
    <property type="entry name" value="DUF413"/>
    <property type="match status" value="1"/>
</dbReference>
<comment type="caution">
    <text evidence="4">The sequence shown here is derived from an EMBL/GenBank/DDBJ whole genome shotgun (WGS) entry which is preliminary data.</text>
</comment>
<proteinExistence type="inferred from homology"/>
<evidence type="ECO:0000313" key="4">
    <source>
        <dbReference type="EMBL" id="GGA69685.1"/>
    </source>
</evidence>
<sequence length="115" mass="13060">MGHKAYYDFVKFPRGFNKTGDFTLKEADLLTLFGHTLVSLEQKQLEPMGSEELHFVEVISGLTEPQTLLEKVWLKYIKLARCHRAFHGLCGGKKSQPSAIADNDSEMSSDDYFDD</sequence>
<evidence type="ECO:0000256" key="2">
    <source>
        <dbReference type="ARBA" id="ARBA00093628"/>
    </source>
</evidence>
<dbReference type="InterPro" id="IPR007335">
    <property type="entry name" value="DUF413"/>
</dbReference>
<accession>A0A8J2XN21</accession>
<name>A0A8J2XN21_9GAMM</name>
<organism evidence="4 5">
    <name type="scientific">Neiella marina</name>
    <dbReference type="NCBI Taxonomy" id="508461"/>
    <lineage>
        <taxon>Bacteria</taxon>
        <taxon>Pseudomonadati</taxon>
        <taxon>Pseudomonadota</taxon>
        <taxon>Gammaproteobacteria</taxon>
        <taxon>Alteromonadales</taxon>
        <taxon>Echinimonadaceae</taxon>
        <taxon>Neiella</taxon>
    </lineage>
</organism>
<evidence type="ECO:0000256" key="3">
    <source>
        <dbReference type="SAM" id="MobiDB-lite"/>
    </source>
</evidence>
<protein>
    <recommendedName>
        <fullName evidence="2">Macrodomain Ori protein</fullName>
    </recommendedName>
</protein>
<reference evidence="5" key="1">
    <citation type="journal article" date="2019" name="Int. J. Syst. Evol. Microbiol.">
        <title>The Global Catalogue of Microorganisms (GCM) 10K type strain sequencing project: providing services to taxonomists for standard genome sequencing and annotation.</title>
        <authorList>
            <consortium name="The Broad Institute Genomics Platform"/>
            <consortium name="The Broad Institute Genome Sequencing Center for Infectious Disease"/>
            <person name="Wu L."/>
            <person name="Ma J."/>
        </authorList>
    </citation>
    <scope>NUCLEOTIDE SEQUENCE [LARGE SCALE GENOMIC DNA]</scope>
    <source>
        <strain evidence="5">CGMCC 1.10130</strain>
    </source>
</reference>
<evidence type="ECO:0000256" key="1">
    <source>
        <dbReference type="ARBA" id="ARBA00093464"/>
    </source>
</evidence>
<dbReference type="AlphaFoldDB" id="A0A8J2XN21"/>
<keyword evidence="5" id="KW-1185">Reference proteome</keyword>
<feature type="region of interest" description="Disordered" evidence="3">
    <location>
        <begin position="89"/>
        <end position="115"/>
    </location>
</feature>
<comment type="similarity">
    <text evidence="1">Belongs to the MaoP family.</text>
</comment>
<evidence type="ECO:0000313" key="5">
    <source>
        <dbReference type="Proteomes" id="UP000619743"/>
    </source>
</evidence>